<dbReference type="PANTHER" id="PTHR35807:SF1">
    <property type="entry name" value="TRANSCRIPTIONAL REGULATOR REDD"/>
    <property type="match status" value="1"/>
</dbReference>
<dbReference type="Pfam" id="PF03704">
    <property type="entry name" value="BTAD"/>
    <property type="match status" value="1"/>
</dbReference>
<dbReference type="InterPro" id="IPR016032">
    <property type="entry name" value="Sig_transdc_resp-reg_C-effctor"/>
</dbReference>
<dbReference type="SMART" id="SM00862">
    <property type="entry name" value="Trans_reg_C"/>
    <property type="match status" value="1"/>
</dbReference>
<evidence type="ECO:0000313" key="8">
    <source>
        <dbReference type="Proteomes" id="UP000198282"/>
    </source>
</evidence>
<dbReference type="InterPro" id="IPR001867">
    <property type="entry name" value="OmpR/PhoB-type_DNA-bd"/>
</dbReference>
<dbReference type="GO" id="GO:0000160">
    <property type="term" value="P:phosphorelay signal transduction system"/>
    <property type="evidence" value="ECO:0007669"/>
    <property type="project" value="InterPro"/>
</dbReference>
<dbReference type="PANTHER" id="PTHR35807">
    <property type="entry name" value="TRANSCRIPTIONAL REGULATOR REDD-RELATED"/>
    <property type="match status" value="1"/>
</dbReference>
<gene>
    <name evidence="7" type="ORF">SAMN05216276_101846</name>
</gene>
<dbReference type="EMBL" id="FZOD01000018">
    <property type="protein sequence ID" value="SNS87005.1"/>
    <property type="molecule type" value="Genomic_DNA"/>
</dbReference>
<keyword evidence="2" id="KW-0805">Transcription regulation</keyword>
<dbReference type="InterPro" id="IPR036388">
    <property type="entry name" value="WH-like_DNA-bd_sf"/>
</dbReference>
<dbReference type="SUPFAM" id="SSF46894">
    <property type="entry name" value="C-terminal effector domain of the bipartite response regulators"/>
    <property type="match status" value="1"/>
</dbReference>
<dbReference type="Pfam" id="PF00486">
    <property type="entry name" value="Trans_reg_C"/>
    <property type="match status" value="1"/>
</dbReference>
<reference evidence="7 8" key="1">
    <citation type="submission" date="2017-06" db="EMBL/GenBank/DDBJ databases">
        <authorList>
            <person name="Kim H.J."/>
            <person name="Triplett B.A."/>
        </authorList>
    </citation>
    <scope>NUCLEOTIDE SEQUENCE [LARGE SCALE GENOMIC DNA]</scope>
    <source>
        <strain evidence="7 8">CGMCC 4.2132</strain>
    </source>
</reference>
<evidence type="ECO:0000256" key="1">
    <source>
        <dbReference type="ARBA" id="ARBA00005820"/>
    </source>
</evidence>
<dbReference type="GO" id="GO:0003677">
    <property type="term" value="F:DNA binding"/>
    <property type="evidence" value="ECO:0007669"/>
    <property type="project" value="UniProtKB-UniRule"/>
</dbReference>
<dbReference type="InterPro" id="IPR005158">
    <property type="entry name" value="BTAD"/>
</dbReference>
<keyword evidence="4" id="KW-0804">Transcription</keyword>
<dbReference type="InterPro" id="IPR051677">
    <property type="entry name" value="AfsR-DnrI-RedD_regulator"/>
</dbReference>
<dbReference type="GO" id="GO:0006355">
    <property type="term" value="P:regulation of DNA-templated transcription"/>
    <property type="evidence" value="ECO:0007669"/>
    <property type="project" value="InterPro"/>
</dbReference>
<sequence>MEVRILGPVEVTVDDRRVSLGPPQRRAVLAALAVDVNHPVSLQTLIDRIWDLPPDRATDSLYAHIARLRQALTGTAVSIERRGGGYVLEGDPDRVDAYRFRRLAKQAQTHAGDDFARVALLAEAMELWRGSPLTDISGDWAARIRYSIEQQFVGAIVTWAQAHLRLGRPEAVVTELTPLIPRYPLVEPLASMLMRGLCALGRTAEAVAQYARLRGYLADQLGIEPGPELRALHQEILHGDHDPPAWAVEGAVRTGTGHTGTGHTGPVWVPLGQPPRAEPPIWVHPTAHVPGRVLSRRH</sequence>
<evidence type="ECO:0000256" key="4">
    <source>
        <dbReference type="ARBA" id="ARBA00023163"/>
    </source>
</evidence>
<dbReference type="CDD" id="cd15831">
    <property type="entry name" value="BTAD"/>
    <property type="match status" value="1"/>
</dbReference>
<dbReference type="PROSITE" id="PS51755">
    <property type="entry name" value="OMPR_PHOB"/>
    <property type="match status" value="1"/>
</dbReference>
<feature type="DNA-binding region" description="OmpR/PhoB-type" evidence="5">
    <location>
        <begin position="1"/>
        <end position="90"/>
    </location>
</feature>
<dbReference type="AlphaFoldDB" id="A0A239I0C2"/>
<evidence type="ECO:0000259" key="6">
    <source>
        <dbReference type="PROSITE" id="PS51755"/>
    </source>
</evidence>
<comment type="similarity">
    <text evidence="1">Belongs to the AfsR/DnrI/RedD regulatory family.</text>
</comment>
<feature type="domain" description="OmpR/PhoB-type" evidence="6">
    <location>
        <begin position="1"/>
        <end position="90"/>
    </location>
</feature>
<dbReference type="Proteomes" id="UP000198282">
    <property type="component" value="Unassembled WGS sequence"/>
</dbReference>
<proteinExistence type="inferred from homology"/>
<accession>A0A239I0C2</accession>
<evidence type="ECO:0000256" key="5">
    <source>
        <dbReference type="PROSITE-ProRule" id="PRU01091"/>
    </source>
</evidence>
<dbReference type="OrthoDB" id="4054020at2"/>
<dbReference type="SMART" id="SM01043">
    <property type="entry name" value="BTAD"/>
    <property type="match status" value="1"/>
</dbReference>
<dbReference type="SUPFAM" id="SSF48452">
    <property type="entry name" value="TPR-like"/>
    <property type="match status" value="1"/>
</dbReference>
<dbReference type="InterPro" id="IPR011990">
    <property type="entry name" value="TPR-like_helical_dom_sf"/>
</dbReference>
<protein>
    <submittedName>
        <fullName evidence="7">DNA-binding transcriptional activator of the SARP family</fullName>
    </submittedName>
</protein>
<evidence type="ECO:0000256" key="3">
    <source>
        <dbReference type="ARBA" id="ARBA00023125"/>
    </source>
</evidence>
<name>A0A239I0C2_9ACTN</name>
<dbReference type="Gene3D" id="1.25.40.10">
    <property type="entry name" value="Tetratricopeptide repeat domain"/>
    <property type="match status" value="1"/>
</dbReference>
<keyword evidence="3 5" id="KW-0238">DNA-binding</keyword>
<organism evidence="7 8">
    <name type="scientific">Streptosporangium subroseum</name>
    <dbReference type="NCBI Taxonomy" id="106412"/>
    <lineage>
        <taxon>Bacteria</taxon>
        <taxon>Bacillati</taxon>
        <taxon>Actinomycetota</taxon>
        <taxon>Actinomycetes</taxon>
        <taxon>Streptosporangiales</taxon>
        <taxon>Streptosporangiaceae</taxon>
        <taxon>Streptosporangium</taxon>
    </lineage>
</organism>
<evidence type="ECO:0000256" key="2">
    <source>
        <dbReference type="ARBA" id="ARBA00023015"/>
    </source>
</evidence>
<keyword evidence="8" id="KW-1185">Reference proteome</keyword>
<dbReference type="Gene3D" id="1.10.10.10">
    <property type="entry name" value="Winged helix-like DNA-binding domain superfamily/Winged helix DNA-binding domain"/>
    <property type="match status" value="1"/>
</dbReference>
<evidence type="ECO:0000313" key="7">
    <source>
        <dbReference type="EMBL" id="SNS87005.1"/>
    </source>
</evidence>
<dbReference type="RefSeq" id="WP_089208761.1">
    <property type="nucleotide sequence ID" value="NZ_FZOD01000018.1"/>
</dbReference>